<evidence type="ECO:0000313" key="1">
    <source>
        <dbReference type="EMBL" id="KHG19289.1"/>
    </source>
</evidence>
<proteinExistence type="predicted"/>
<gene>
    <name evidence="1" type="ORF">F383_24211</name>
</gene>
<dbReference type="EMBL" id="KN412696">
    <property type="protein sequence ID" value="KHG19289.1"/>
    <property type="molecule type" value="Genomic_DNA"/>
</dbReference>
<accession>A0A0B0P5C1</accession>
<dbReference type="Proteomes" id="UP000032142">
    <property type="component" value="Unassembled WGS sequence"/>
</dbReference>
<evidence type="ECO:0000313" key="2">
    <source>
        <dbReference type="Proteomes" id="UP000032142"/>
    </source>
</evidence>
<organism evidence="1 2">
    <name type="scientific">Gossypium arboreum</name>
    <name type="common">Tree cotton</name>
    <name type="synonym">Gossypium nanking</name>
    <dbReference type="NCBI Taxonomy" id="29729"/>
    <lineage>
        <taxon>Eukaryota</taxon>
        <taxon>Viridiplantae</taxon>
        <taxon>Streptophyta</taxon>
        <taxon>Embryophyta</taxon>
        <taxon>Tracheophyta</taxon>
        <taxon>Spermatophyta</taxon>
        <taxon>Magnoliopsida</taxon>
        <taxon>eudicotyledons</taxon>
        <taxon>Gunneridae</taxon>
        <taxon>Pentapetalae</taxon>
        <taxon>rosids</taxon>
        <taxon>malvids</taxon>
        <taxon>Malvales</taxon>
        <taxon>Malvaceae</taxon>
        <taxon>Malvoideae</taxon>
        <taxon>Gossypium</taxon>
    </lineage>
</organism>
<sequence>MSFSYIPIPTHSTFANFLIIDLLVACLTDLHIEYLNTIRYTTSLHISATYVANAPSYLISHIVRSRVNHGPAHTSWQSRRNYTGYSHKLTGTRNTCRATQPPVGRT</sequence>
<keyword evidence="2" id="KW-1185">Reference proteome</keyword>
<dbReference type="AlphaFoldDB" id="A0A0B0P5C1"/>
<reference evidence="2" key="1">
    <citation type="submission" date="2014-09" db="EMBL/GenBank/DDBJ databases">
        <authorList>
            <person name="Mudge J."/>
            <person name="Ramaraj T."/>
            <person name="Lindquist I.E."/>
            <person name="Bharti A.K."/>
            <person name="Sundararajan A."/>
            <person name="Cameron C.T."/>
            <person name="Woodward J.E."/>
            <person name="May G.D."/>
            <person name="Brubaker C."/>
            <person name="Broadhvest J."/>
            <person name="Wilkins T.A."/>
        </authorList>
    </citation>
    <scope>NUCLEOTIDE SEQUENCE</scope>
    <source>
        <strain evidence="2">cv. AKA8401</strain>
    </source>
</reference>
<protein>
    <submittedName>
        <fullName evidence="1">Erythroid membrane-associated</fullName>
    </submittedName>
</protein>
<name>A0A0B0P5C1_GOSAR</name>